<reference evidence="2 3" key="1">
    <citation type="submission" date="2019-03" db="EMBL/GenBank/DDBJ databases">
        <title>Genomics of glacier-inhabiting Cryobacterium strains.</title>
        <authorList>
            <person name="Liu Q."/>
            <person name="Xin Y.-H."/>
        </authorList>
    </citation>
    <scope>NUCLEOTIDE SEQUENCE [LARGE SCALE GENOMIC DNA]</scope>
    <source>
        <strain evidence="2 3">TMT1-1</strain>
    </source>
</reference>
<feature type="compositionally biased region" description="Polar residues" evidence="1">
    <location>
        <begin position="1"/>
        <end position="13"/>
    </location>
</feature>
<dbReference type="EMBL" id="SOGT01000016">
    <property type="protein sequence ID" value="TFD23542.1"/>
    <property type="molecule type" value="Genomic_DNA"/>
</dbReference>
<name>A0A4R8Z954_9MICO</name>
<sequence>MSEETITVDNSDAISEKKPWGQVSNDPDGLTASDVRPKDSALDSLMDFVVGSNDEGGGVIGIALSLNGSFVSGTLIGEQNWRKGTVDIFRNNDAEPMAQGLENVLGNEAERLHEFSESRRSAELLGLTRRFIHLKDARVYAPGVQFNSGYWRGSLADVSGWSLGSHHEATS</sequence>
<comment type="caution">
    <text evidence="2">The sequence shown here is derived from an EMBL/GenBank/DDBJ whole genome shotgun (WGS) entry which is preliminary data.</text>
</comment>
<evidence type="ECO:0008006" key="4">
    <source>
        <dbReference type="Google" id="ProtNLM"/>
    </source>
</evidence>
<proteinExistence type="predicted"/>
<organism evidence="2 3">
    <name type="scientific">Cryobacterium lyxosi</name>
    <dbReference type="NCBI Taxonomy" id="1259228"/>
    <lineage>
        <taxon>Bacteria</taxon>
        <taxon>Bacillati</taxon>
        <taxon>Actinomycetota</taxon>
        <taxon>Actinomycetes</taxon>
        <taxon>Micrococcales</taxon>
        <taxon>Microbacteriaceae</taxon>
        <taxon>Cryobacterium</taxon>
    </lineage>
</organism>
<gene>
    <name evidence="2" type="ORF">E3T27_15335</name>
</gene>
<dbReference type="AlphaFoldDB" id="A0A4R8Z954"/>
<feature type="region of interest" description="Disordered" evidence="1">
    <location>
        <begin position="1"/>
        <end position="32"/>
    </location>
</feature>
<protein>
    <recommendedName>
        <fullName evidence="4">Gas vesicle protein</fullName>
    </recommendedName>
</protein>
<evidence type="ECO:0000313" key="2">
    <source>
        <dbReference type="EMBL" id="TFD23542.1"/>
    </source>
</evidence>
<dbReference type="RefSeq" id="WP_134573804.1">
    <property type="nucleotide sequence ID" value="NZ_SOGT01000016.1"/>
</dbReference>
<accession>A0A4R8Z954</accession>
<dbReference type="Proteomes" id="UP000298424">
    <property type="component" value="Unassembled WGS sequence"/>
</dbReference>
<evidence type="ECO:0000256" key="1">
    <source>
        <dbReference type="SAM" id="MobiDB-lite"/>
    </source>
</evidence>
<keyword evidence="3" id="KW-1185">Reference proteome</keyword>
<evidence type="ECO:0000313" key="3">
    <source>
        <dbReference type="Proteomes" id="UP000298424"/>
    </source>
</evidence>
<dbReference type="OrthoDB" id="2873444at2"/>